<dbReference type="Pfam" id="PF00400">
    <property type="entry name" value="WD40"/>
    <property type="match status" value="1"/>
</dbReference>
<keyword evidence="3" id="KW-1185">Reference proteome</keyword>
<dbReference type="AlphaFoldDB" id="A0A4R0R346"/>
<name>A0A4R0R346_9APHY</name>
<evidence type="ECO:0000256" key="1">
    <source>
        <dbReference type="PROSITE-ProRule" id="PRU00221"/>
    </source>
</evidence>
<dbReference type="SMART" id="SM00320">
    <property type="entry name" value="WD40"/>
    <property type="match status" value="3"/>
</dbReference>
<evidence type="ECO:0000313" key="2">
    <source>
        <dbReference type="EMBL" id="TCD61571.1"/>
    </source>
</evidence>
<keyword evidence="1" id="KW-0853">WD repeat</keyword>
<dbReference type="Proteomes" id="UP000292702">
    <property type="component" value="Unassembled WGS sequence"/>
</dbReference>
<dbReference type="PROSITE" id="PS50294">
    <property type="entry name" value="WD_REPEATS_REGION"/>
    <property type="match status" value="1"/>
</dbReference>
<dbReference type="OrthoDB" id="2752320at2759"/>
<dbReference type="PROSITE" id="PS50082">
    <property type="entry name" value="WD_REPEATS_2"/>
    <property type="match status" value="1"/>
</dbReference>
<dbReference type="PANTHER" id="PTHR19879:SF9">
    <property type="entry name" value="TRANSCRIPTION INITIATION FACTOR TFIID SUBUNIT 5"/>
    <property type="match status" value="1"/>
</dbReference>
<dbReference type="InterPro" id="IPR001680">
    <property type="entry name" value="WD40_rpt"/>
</dbReference>
<dbReference type="InterPro" id="IPR036322">
    <property type="entry name" value="WD40_repeat_dom_sf"/>
</dbReference>
<proteinExistence type="predicted"/>
<evidence type="ECO:0000313" key="3">
    <source>
        <dbReference type="Proteomes" id="UP000292702"/>
    </source>
</evidence>
<dbReference type="SUPFAM" id="SSF50978">
    <property type="entry name" value="WD40 repeat-like"/>
    <property type="match status" value="1"/>
</dbReference>
<dbReference type="PANTHER" id="PTHR19879">
    <property type="entry name" value="TRANSCRIPTION INITIATION FACTOR TFIID"/>
    <property type="match status" value="1"/>
</dbReference>
<reference evidence="2 3" key="1">
    <citation type="submission" date="2018-11" db="EMBL/GenBank/DDBJ databases">
        <title>Genome assembly of Steccherinum ochraceum LE-BIN_3174, the white-rot fungus of the Steccherinaceae family (The Residual Polyporoid clade, Polyporales, Basidiomycota).</title>
        <authorList>
            <person name="Fedorova T.V."/>
            <person name="Glazunova O.A."/>
            <person name="Landesman E.O."/>
            <person name="Moiseenko K.V."/>
            <person name="Psurtseva N.V."/>
            <person name="Savinova O.S."/>
            <person name="Shakhova N.V."/>
            <person name="Tyazhelova T.V."/>
            <person name="Vasina D.V."/>
        </authorList>
    </citation>
    <scope>NUCLEOTIDE SEQUENCE [LARGE SCALE GENOMIC DNA]</scope>
    <source>
        <strain evidence="2 3">LE-BIN_3174</strain>
    </source>
</reference>
<comment type="caution">
    <text evidence="2">The sequence shown here is derived from an EMBL/GenBank/DDBJ whole genome shotgun (WGS) entry which is preliminary data.</text>
</comment>
<dbReference type="EMBL" id="RWJN01000451">
    <property type="protein sequence ID" value="TCD61571.1"/>
    <property type="molecule type" value="Genomic_DNA"/>
</dbReference>
<dbReference type="STRING" id="92696.A0A4R0R346"/>
<dbReference type="InterPro" id="IPR015943">
    <property type="entry name" value="WD40/YVTN_repeat-like_dom_sf"/>
</dbReference>
<protein>
    <submittedName>
        <fullName evidence="2">Uncharacterized protein</fullName>
    </submittedName>
</protein>
<feature type="repeat" description="WD" evidence="1">
    <location>
        <begin position="12"/>
        <end position="53"/>
    </location>
</feature>
<gene>
    <name evidence="2" type="ORF">EIP91_008245</name>
</gene>
<organism evidence="2 3">
    <name type="scientific">Steccherinum ochraceum</name>
    <dbReference type="NCBI Taxonomy" id="92696"/>
    <lineage>
        <taxon>Eukaryota</taxon>
        <taxon>Fungi</taxon>
        <taxon>Dikarya</taxon>
        <taxon>Basidiomycota</taxon>
        <taxon>Agaricomycotina</taxon>
        <taxon>Agaricomycetes</taxon>
        <taxon>Polyporales</taxon>
        <taxon>Steccherinaceae</taxon>
        <taxon>Steccherinum</taxon>
    </lineage>
</organism>
<dbReference type="Gene3D" id="2.130.10.10">
    <property type="entry name" value="YVTN repeat-like/Quinoprotein amine dehydrogenase"/>
    <property type="match status" value="1"/>
</dbReference>
<sequence>MPLLYSEHRVLVNGHQQGILCVEISPTGKFVATGGQDGVVCIWAMSSGTVVHRLKGQSRSSVLCLQWSPGRDDRLYFGLADGVVAMGVVDQRLKVDGQLMHQTPIEHLSISPDSKILAVGAQSVLRLTALSLDGQFGESQVLASPPTNSASSSEEVLITSVKWMKSQLVVTYMYHGLA</sequence>
<accession>A0A4R0R346</accession>